<dbReference type="OrthoDB" id="2573513at2759"/>
<feature type="compositionally biased region" description="Low complexity" evidence="1">
    <location>
        <begin position="79"/>
        <end position="89"/>
    </location>
</feature>
<evidence type="ECO:0000313" key="3">
    <source>
        <dbReference type="EMBL" id="WWD19201.1"/>
    </source>
</evidence>
<dbReference type="KEGG" id="ksn:43585949"/>
<feature type="compositionally biased region" description="Basic and acidic residues" evidence="1">
    <location>
        <begin position="237"/>
        <end position="250"/>
    </location>
</feature>
<reference evidence="3" key="1">
    <citation type="submission" date="2017-08" db="EMBL/GenBank/DDBJ databases">
        <authorList>
            <person name="Cuomo C."/>
            <person name="Billmyre B."/>
            <person name="Heitman J."/>
        </authorList>
    </citation>
    <scope>NUCLEOTIDE SEQUENCE</scope>
    <source>
        <strain evidence="3">CBS 12478</strain>
    </source>
</reference>
<feature type="compositionally biased region" description="Polar residues" evidence="1">
    <location>
        <begin position="157"/>
        <end position="167"/>
    </location>
</feature>
<dbReference type="RefSeq" id="XP_031864004.1">
    <property type="nucleotide sequence ID" value="XM_032001841.1"/>
</dbReference>
<evidence type="ECO:0000256" key="2">
    <source>
        <dbReference type="SAM" id="Phobius"/>
    </source>
</evidence>
<feature type="transmembrane region" description="Helical" evidence="2">
    <location>
        <begin position="18"/>
        <end position="37"/>
    </location>
</feature>
<dbReference type="AlphaFoldDB" id="A0A5M6C7H8"/>
<dbReference type="EMBL" id="CP144056">
    <property type="protein sequence ID" value="WWD19201.1"/>
    <property type="molecule type" value="Genomic_DNA"/>
</dbReference>
<gene>
    <name evidence="3" type="ORF">CI109_103659</name>
</gene>
<feature type="compositionally biased region" description="Basic and acidic residues" evidence="1">
    <location>
        <begin position="44"/>
        <end position="77"/>
    </location>
</feature>
<accession>A0A5M6C7H8</accession>
<keyword evidence="2" id="KW-0472">Membrane</keyword>
<dbReference type="GeneID" id="43585949"/>
<reference evidence="3" key="2">
    <citation type="submission" date="2024-01" db="EMBL/GenBank/DDBJ databases">
        <title>Comparative genomics of Cryptococcus and Kwoniella reveals pathogenesis evolution and contrasting modes of karyotype evolution via chromosome fusion or intercentromeric recombination.</title>
        <authorList>
            <person name="Coelho M.A."/>
            <person name="David-Palma M."/>
            <person name="Shea T."/>
            <person name="Bowers K."/>
            <person name="McGinley-Smith S."/>
            <person name="Mohammad A.W."/>
            <person name="Gnirke A."/>
            <person name="Yurkov A.M."/>
            <person name="Nowrousian M."/>
            <person name="Sun S."/>
            <person name="Cuomo C.A."/>
            <person name="Heitman J."/>
        </authorList>
    </citation>
    <scope>NUCLEOTIDE SEQUENCE</scope>
    <source>
        <strain evidence="3">CBS 12478</strain>
    </source>
</reference>
<keyword evidence="4" id="KW-1185">Reference proteome</keyword>
<name>A0A5M6C7H8_9TREE</name>
<feature type="compositionally biased region" description="Basic and acidic residues" evidence="1">
    <location>
        <begin position="119"/>
        <end position="141"/>
    </location>
</feature>
<feature type="region of interest" description="Disordered" evidence="1">
    <location>
        <begin position="41"/>
        <end position="285"/>
    </location>
</feature>
<feature type="region of interest" description="Disordered" evidence="1">
    <location>
        <begin position="313"/>
        <end position="342"/>
    </location>
</feature>
<proteinExistence type="predicted"/>
<dbReference type="Proteomes" id="UP000322225">
    <property type="component" value="Chromosome 6"/>
</dbReference>
<evidence type="ECO:0000313" key="4">
    <source>
        <dbReference type="Proteomes" id="UP000322225"/>
    </source>
</evidence>
<organism evidence="3 4">
    <name type="scientific">Kwoniella shandongensis</name>
    <dbReference type="NCBI Taxonomy" id="1734106"/>
    <lineage>
        <taxon>Eukaryota</taxon>
        <taxon>Fungi</taxon>
        <taxon>Dikarya</taxon>
        <taxon>Basidiomycota</taxon>
        <taxon>Agaricomycotina</taxon>
        <taxon>Tremellomycetes</taxon>
        <taxon>Tremellales</taxon>
        <taxon>Cryptococcaceae</taxon>
        <taxon>Kwoniella</taxon>
    </lineage>
</organism>
<evidence type="ECO:0000256" key="1">
    <source>
        <dbReference type="SAM" id="MobiDB-lite"/>
    </source>
</evidence>
<sequence>MATVVASSGASGRVVRRAGPGTILIVCLVVFALYVFLRGKTRKDRGSSRRSVDDRKLESDTTRRAENKHGKNRERGGNSRRSNGGTSQSASENGGQAGSRSDSKGGKGKKDKKGKSSKGKSDKEGEGSSRSGKDRSRRSGEGRNSSNRPSGGKEPAESSTKNDTASTPAGPPYVRKPSSQVNTPSTPISTNPPTPTTAPPSAIASTAGTKPPTPPIGSDLLKVKDWTDGPALSNKLLKRDPNKRPERPSGRDPSILLKRGENGELVRGPLPGKAPVRFNDGGVEGKEASSIASYNVLDPTNKIYDMSDGELADHVSKQKRSKRKGGEGEPQMGKVDGSESPYQRFIKDNTSISAKLKAIIERAELLCSFDLLNPEVHRGVLDAALKDVWVDNVGPIPQIVHDALLQMIVDKVIDIPKVMELMGTPNPDFEPTAQEEPASRADQFVTYLGHGGWDIETLVKEMRIKDWKNKKLEDIRRVIRKWSEEKVQRGQGVSLLLVFFIPFYRATTKYQPARMMLQFTREWEGVVSNTTQTLVNWIKYIGKLFLITRMFSPVGADLSNLTLRVQMKRRTDVLGFLTEYTVFVPTAAAGNEAPELKAEREKVFRRALASAINPTTAVKHLAAQWAENLNKNIYGKENGGRDMFRGVNPFAAANFIIRPGIDLKTINKAAKHMSRSGGQTPRLPPDSILVPDAKLMPVSQESIEKKFRMYNGYVASRFAQLFRNTGSTSIRFINKHQYHWYRPPPGGIGQHPYQFDQDTFETLMMFCGRALYHDFKKRRFHSKDGRQHDDEGGEIDEIWPDIGYGQAQLIDFGGMLPFEGLQSSRPTFLSLHDYTHLKTIVLPYMQVDKAKGSNYPNSVRLLLDERWGLLRSLARINVILLARQGMEREQFKAELISGVREQMEVWRREFGAKGSGTLEVKELVRQRINEGLAVLRSQVSFMTAEGAHEPTEEGNQGKSALLMDDFIFPEDQLPDWIR</sequence>
<protein>
    <submittedName>
        <fullName evidence="3">Uncharacterized protein</fullName>
    </submittedName>
</protein>
<feature type="compositionally biased region" description="Basic residues" evidence="1">
    <location>
        <begin position="106"/>
        <end position="118"/>
    </location>
</feature>
<feature type="compositionally biased region" description="Low complexity" evidence="1">
    <location>
        <begin position="142"/>
        <end position="152"/>
    </location>
</feature>
<keyword evidence="2" id="KW-1133">Transmembrane helix</keyword>
<keyword evidence="2" id="KW-0812">Transmembrane</keyword>